<accession>A0A9Q6II92</accession>
<protein>
    <submittedName>
        <fullName evidence="1">Uncharacterized protein</fullName>
    </submittedName>
</protein>
<name>A0A9Q6II92_9PSED</name>
<dbReference type="Proteomes" id="UP000248188">
    <property type="component" value="Unassembled WGS sequence"/>
</dbReference>
<comment type="caution">
    <text evidence="1">The sequence shown here is derived from an EMBL/GenBank/DDBJ whole genome shotgun (WGS) entry which is preliminary data.</text>
</comment>
<reference evidence="1 2" key="1">
    <citation type="submission" date="2018-06" db="EMBL/GenBank/DDBJ databases">
        <title>Pseudomonas diversity within urban Lake Michigan freshwaters.</title>
        <authorList>
            <person name="Batrich M."/>
            <person name="Hatzopoulos T."/>
            <person name="Putonti C."/>
        </authorList>
    </citation>
    <scope>NUCLEOTIDE SEQUENCE [LARGE SCALE GENOMIC DNA]</scope>
    <source>
        <strain evidence="1 2">MB-090624</strain>
    </source>
</reference>
<sequence length="60" mass="7220">MHVCQSKTLFQSQARNFQALRHFLKFLGTFKFQVVQGGEVVTRKKVRNRIWRHFFGDFAF</sequence>
<organism evidence="1 2">
    <name type="scientific">Pseudomonas protegens</name>
    <dbReference type="NCBI Taxonomy" id="380021"/>
    <lineage>
        <taxon>Bacteria</taxon>
        <taxon>Pseudomonadati</taxon>
        <taxon>Pseudomonadota</taxon>
        <taxon>Gammaproteobacteria</taxon>
        <taxon>Pseudomonadales</taxon>
        <taxon>Pseudomonadaceae</taxon>
        <taxon>Pseudomonas</taxon>
    </lineage>
</organism>
<gene>
    <name evidence="1" type="ORF">DMX08_09310</name>
</gene>
<evidence type="ECO:0000313" key="1">
    <source>
        <dbReference type="EMBL" id="PYC40185.1"/>
    </source>
</evidence>
<dbReference type="AlphaFoldDB" id="A0A9Q6II92"/>
<evidence type="ECO:0000313" key="2">
    <source>
        <dbReference type="Proteomes" id="UP000248188"/>
    </source>
</evidence>
<proteinExistence type="predicted"/>
<dbReference type="EMBL" id="QJRN01000004">
    <property type="protein sequence ID" value="PYC40185.1"/>
    <property type="molecule type" value="Genomic_DNA"/>
</dbReference>